<comment type="function">
    <text evidence="8">Fatty acyl-coenzyme A (CoA) diphosphatase that hydrolyzes fatty acyl-CoA to yield acyl-4'-phosphopantetheine and adenosine 3',5'-bisphosphate. Preferentially hydrolyzes unsaturated long-chain acyl-CoA substrates in the endoplasmic reticulum (ER) lumen. This catalytic activity is required for maintaining ER structure and for lipid droplets (LDs) biogenesis, which are lipid storage organelles involved in maintaining lipid and energy homeostasis. May directly bind to diacylglycerol (DAGs) and triacylglycerol, which is also important for LD biogenesis. May support directional budding of nacent LDs from the ER into the cytosol by reducing DAG levels at sites of LD formation. May play a role in the regulation of cell morphology and cytoskeletal organization. Involved in phospholipid biosynthesis.</text>
</comment>
<evidence type="ECO:0000313" key="12">
    <source>
        <dbReference type="Proteomes" id="UP000237438"/>
    </source>
</evidence>
<accession>A0A2S4PUG6</accession>
<dbReference type="GO" id="GO:0005789">
    <property type="term" value="C:endoplasmic reticulum membrane"/>
    <property type="evidence" value="ECO:0007669"/>
    <property type="project" value="UniProtKB-SubCell"/>
</dbReference>
<feature type="transmembrane region" description="Helical" evidence="10">
    <location>
        <begin position="136"/>
        <end position="154"/>
    </location>
</feature>
<proteinExistence type="inferred from homology"/>
<comment type="catalytic activity">
    <reaction evidence="8">
        <text>(5Z,8Z,11Z,14Z)-eicosatetraenoyl-CoA + H2O = S-(5Z,8Z,11Z,14Z-eicosatetraenoyl)-4'-phosphopantetheine + adenosine 3',5'-bisphosphate + 2 H(+)</text>
        <dbReference type="Rhea" id="RHEA:65568"/>
        <dbReference type="ChEBI" id="CHEBI:15377"/>
        <dbReference type="ChEBI" id="CHEBI:15378"/>
        <dbReference type="ChEBI" id="CHEBI:57368"/>
        <dbReference type="ChEBI" id="CHEBI:58343"/>
        <dbReference type="ChEBI" id="CHEBI:156554"/>
    </reaction>
</comment>
<keyword evidence="8" id="KW-0444">Lipid biosynthesis</keyword>
<keyword evidence="2 8" id="KW-0812">Transmembrane</keyword>
<keyword evidence="4 8" id="KW-0256">Endoplasmic reticulum</keyword>
<feature type="active site" evidence="8">
    <location>
        <position position="288"/>
    </location>
</feature>
<name>A0A2S4PUG6_9PEZI</name>
<dbReference type="Pfam" id="PF10261">
    <property type="entry name" value="FIT"/>
    <property type="match status" value="1"/>
</dbReference>
<comment type="subcellular location">
    <subcellularLocation>
        <location evidence="1 8">Endoplasmic reticulum membrane</location>
        <topology evidence="1 8">Multi-pass membrane protein</topology>
    </subcellularLocation>
</comment>
<evidence type="ECO:0000256" key="6">
    <source>
        <dbReference type="ARBA" id="ARBA00023098"/>
    </source>
</evidence>
<evidence type="ECO:0000256" key="4">
    <source>
        <dbReference type="ARBA" id="ARBA00022824"/>
    </source>
</evidence>
<feature type="transmembrane region" description="Helical" evidence="10">
    <location>
        <begin position="45"/>
        <end position="64"/>
    </location>
</feature>
<evidence type="ECO:0000256" key="10">
    <source>
        <dbReference type="SAM" id="Phobius"/>
    </source>
</evidence>
<dbReference type="GO" id="GO:0010945">
    <property type="term" value="F:coenzyme A diphosphatase activity"/>
    <property type="evidence" value="ECO:0007669"/>
    <property type="project" value="InterPro"/>
</dbReference>
<evidence type="ECO:0000256" key="8">
    <source>
        <dbReference type="HAMAP-Rule" id="MF_03231"/>
    </source>
</evidence>
<dbReference type="Proteomes" id="UP000237438">
    <property type="component" value="Unassembled WGS sequence"/>
</dbReference>
<evidence type="ECO:0000256" key="3">
    <source>
        <dbReference type="ARBA" id="ARBA00022801"/>
    </source>
</evidence>
<dbReference type="STRING" id="225359.A0A2S4PUG6"/>
<evidence type="ECO:0000313" key="11">
    <source>
        <dbReference type="EMBL" id="POS85686.1"/>
    </source>
</evidence>
<protein>
    <recommendedName>
        <fullName evidence="8">Acyl-coenzyme A diphosphatase SCS3</fullName>
        <ecNumber evidence="8">3.6.1.-</ecNumber>
    </recommendedName>
    <alternativeName>
        <fullName evidence="8">FIT family protein SCS3</fullName>
    </alternativeName>
</protein>
<feature type="transmembrane region" description="Helical" evidence="10">
    <location>
        <begin position="208"/>
        <end position="227"/>
    </location>
</feature>
<reference evidence="11 12" key="1">
    <citation type="submission" date="2017-10" db="EMBL/GenBank/DDBJ databases">
        <title>Development of genomic resources for the powdery mildew, Erysiphe pulchra.</title>
        <authorList>
            <person name="Wadl P.A."/>
            <person name="Mack B.M."/>
            <person name="Moore G."/>
            <person name="Beltz S.B."/>
        </authorList>
    </citation>
    <scope>NUCLEOTIDE SEQUENCE [LARGE SCALE GENOMIC DNA]</scope>
    <source>
        <strain evidence="11">Cflorida</strain>
    </source>
</reference>
<evidence type="ECO:0000256" key="5">
    <source>
        <dbReference type="ARBA" id="ARBA00022989"/>
    </source>
</evidence>
<dbReference type="AlphaFoldDB" id="A0A2S4PUG6"/>
<dbReference type="GO" id="GO:0140042">
    <property type="term" value="P:lipid droplet formation"/>
    <property type="evidence" value="ECO:0007669"/>
    <property type="project" value="UniProtKB-UniRule"/>
</dbReference>
<organism evidence="11 12">
    <name type="scientific">Erysiphe pulchra</name>
    <dbReference type="NCBI Taxonomy" id="225359"/>
    <lineage>
        <taxon>Eukaryota</taxon>
        <taxon>Fungi</taxon>
        <taxon>Dikarya</taxon>
        <taxon>Ascomycota</taxon>
        <taxon>Pezizomycotina</taxon>
        <taxon>Leotiomycetes</taxon>
        <taxon>Erysiphales</taxon>
        <taxon>Erysiphaceae</taxon>
        <taxon>Erysiphe</taxon>
    </lineage>
</organism>
<dbReference type="InterPro" id="IPR019388">
    <property type="entry name" value="FIT"/>
</dbReference>
<dbReference type="GO" id="GO:0008654">
    <property type="term" value="P:phospholipid biosynthetic process"/>
    <property type="evidence" value="ECO:0007669"/>
    <property type="project" value="UniProtKB-KW"/>
</dbReference>
<comment type="caution">
    <text evidence="11">The sequence shown here is derived from an EMBL/GenBank/DDBJ whole genome shotgun (WGS) entry which is preliminary data.</text>
</comment>
<evidence type="ECO:0000256" key="2">
    <source>
        <dbReference type="ARBA" id="ARBA00022692"/>
    </source>
</evidence>
<keyword evidence="3 8" id="KW-0378">Hydrolase</keyword>
<sequence>MDSSTNSKHGQSKTYDLPSMSTTETHESPKKIVQTSPYVPTKLELVLLSIYPIILVIGSLFRILNPATRGSPYNPSTQSHSQNTPPSYFAKKNNIFNILFVKRGWAWVTISYLYFLFSHPYTGSTGSLSPKRIQGLLRYGIVTLWWIFVTQWFFGPPLIDRNFTFTGGECGFSESRHLFKDQRILLSASACKAEGGHWNGGHDISGHVFLLVLGSLFLFEEVLHVALPRRQEERVVTMKDGVIKSAKVELEDHLPNESLGMWTLGSKIAIGIATLCLYMLLMTAAYFHTWFEKLTGLMVAVAGIFIVYVLPRVIPILRTIIAMPGV</sequence>
<dbReference type="PANTHER" id="PTHR23129:SF0">
    <property type="entry name" value="ACYL-COENZYME A DIPHOSPHATASE FITM2"/>
    <property type="match status" value="1"/>
</dbReference>
<comment type="catalytic activity">
    <reaction evidence="8">
        <text>(9Z)-octadecenoyl-CoA + H2O = S-(9Z-octadecenoyl)-4'-phosphopantetheine + adenosine 3',5'-bisphosphate + 2 H(+)</text>
        <dbReference type="Rhea" id="RHEA:65564"/>
        <dbReference type="ChEBI" id="CHEBI:15377"/>
        <dbReference type="ChEBI" id="CHEBI:15378"/>
        <dbReference type="ChEBI" id="CHEBI:57387"/>
        <dbReference type="ChEBI" id="CHEBI:58343"/>
        <dbReference type="ChEBI" id="CHEBI:156553"/>
    </reaction>
</comment>
<keyword evidence="8" id="KW-0594">Phospholipid biosynthesis</keyword>
<evidence type="ECO:0000256" key="9">
    <source>
        <dbReference type="SAM" id="MobiDB-lite"/>
    </source>
</evidence>
<comment type="catalytic activity">
    <reaction evidence="8">
        <text>an acyl-CoA + H2O = an acyl-4'-phosphopantetheine + adenosine 3',5'-bisphosphate + 2 H(+)</text>
        <dbReference type="Rhea" id="RHEA:50044"/>
        <dbReference type="ChEBI" id="CHEBI:15377"/>
        <dbReference type="ChEBI" id="CHEBI:15378"/>
        <dbReference type="ChEBI" id="CHEBI:58342"/>
        <dbReference type="ChEBI" id="CHEBI:58343"/>
        <dbReference type="ChEBI" id="CHEBI:132023"/>
    </reaction>
</comment>
<feature type="active site" evidence="8">
    <location>
        <position position="207"/>
    </location>
</feature>
<comment type="catalytic activity">
    <reaction evidence="8">
        <text>hexadecanoyl-CoA + H2O = S-hexadecanoyl-4'-phosphopantetheine + adenosine 3',5'-bisphosphate + 2 H(+)</text>
        <dbReference type="Rhea" id="RHEA:50032"/>
        <dbReference type="ChEBI" id="CHEBI:15377"/>
        <dbReference type="ChEBI" id="CHEBI:15378"/>
        <dbReference type="ChEBI" id="CHEBI:57379"/>
        <dbReference type="ChEBI" id="CHEBI:58343"/>
        <dbReference type="ChEBI" id="CHEBI:132018"/>
    </reaction>
</comment>
<comment type="similarity">
    <text evidence="8">Belongs to the FIT family. Fungal FIT2B/SCS3 subfamily.</text>
</comment>
<dbReference type="InterPro" id="IPR046400">
    <property type="entry name" value="SCS3"/>
</dbReference>
<keyword evidence="12" id="KW-1185">Reference proteome</keyword>
<keyword evidence="5 8" id="KW-1133">Transmembrane helix</keyword>
<feature type="compositionally biased region" description="Polar residues" evidence="9">
    <location>
        <begin position="1"/>
        <end position="23"/>
    </location>
</feature>
<dbReference type="EMBL" id="PEDP01000529">
    <property type="protein sequence ID" value="POS85686.1"/>
    <property type="molecule type" value="Genomic_DNA"/>
</dbReference>
<keyword evidence="7 8" id="KW-0472">Membrane</keyword>
<dbReference type="HAMAP" id="MF_03231">
    <property type="entry name" value="SCS3"/>
    <property type="match status" value="1"/>
</dbReference>
<feature type="region of interest" description="Disordered" evidence="9">
    <location>
        <begin position="1"/>
        <end position="32"/>
    </location>
</feature>
<keyword evidence="8" id="KW-1208">Phospholipid metabolism</keyword>
<dbReference type="OrthoDB" id="5579088at2759"/>
<evidence type="ECO:0000256" key="1">
    <source>
        <dbReference type="ARBA" id="ARBA00004477"/>
    </source>
</evidence>
<evidence type="ECO:0000256" key="7">
    <source>
        <dbReference type="ARBA" id="ARBA00023136"/>
    </source>
</evidence>
<feature type="transmembrane region" description="Helical" evidence="10">
    <location>
        <begin position="294"/>
        <end position="314"/>
    </location>
</feature>
<dbReference type="PANTHER" id="PTHR23129">
    <property type="entry name" value="ACYL-COENZYME A DIPHOSPHATASE FITM2"/>
    <property type="match status" value="1"/>
</dbReference>
<feature type="transmembrane region" description="Helical" evidence="10">
    <location>
        <begin position="268"/>
        <end position="288"/>
    </location>
</feature>
<keyword evidence="6" id="KW-0443">Lipid metabolism</keyword>
<gene>
    <name evidence="8" type="primary">SCS3</name>
    <name evidence="8" type="synonym">FIT2B</name>
    <name evidence="11" type="ORF">EPUL_001762</name>
</gene>
<dbReference type="EC" id="3.6.1.-" evidence="8"/>